<feature type="compositionally biased region" description="Polar residues" evidence="1">
    <location>
        <begin position="172"/>
        <end position="190"/>
    </location>
</feature>
<evidence type="ECO:0000313" key="3">
    <source>
        <dbReference type="EMBL" id="KAA5542258.1"/>
    </source>
</evidence>
<comment type="caution">
    <text evidence="3">The sequence shown here is derived from an EMBL/GenBank/DDBJ whole genome shotgun (WGS) entry which is preliminary data.</text>
</comment>
<name>A0A5M6D420_9BACT</name>
<evidence type="ECO:0000256" key="1">
    <source>
        <dbReference type="SAM" id="MobiDB-lite"/>
    </source>
</evidence>
<dbReference type="Proteomes" id="UP000324479">
    <property type="component" value="Unassembled WGS sequence"/>
</dbReference>
<evidence type="ECO:0000313" key="4">
    <source>
        <dbReference type="Proteomes" id="UP000324479"/>
    </source>
</evidence>
<evidence type="ECO:0000256" key="2">
    <source>
        <dbReference type="SAM" id="SignalP"/>
    </source>
</evidence>
<proteinExistence type="predicted"/>
<accession>A0A5M6D420</accession>
<dbReference type="EMBL" id="VWOX01000008">
    <property type="protein sequence ID" value="KAA5542258.1"/>
    <property type="molecule type" value="Genomic_DNA"/>
</dbReference>
<sequence>MKPLLNLALCVTTAALLTPADTAHADSIRLTNGDTIRGEVTSLNEKELVIESDNFGQMKIPREKVDLIALGDTPLEERLQRAPASTAPVGPTTSDAMPSMQNPQVQQQVNRLLQQALGGGFGGIGTMQQDLQKTQRGLKDLQRDLGPGPSADALDGYIKMFEMFGGGAAGQSDGTPSAGKQGSDSTPSDN</sequence>
<protein>
    <submittedName>
        <fullName evidence="3">Uncharacterized protein</fullName>
    </submittedName>
</protein>
<keyword evidence="4" id="KW-1185">Reference proteome</keyword>
<feature type="chain" id="PRO_5024446731" evidence="2">
    <location>
        <begin position="26"/>
        <end position="190"/>
    </location>
</feature>
<feature type="region of interest" description="Disordered" evidence="1">
    <location>
        <begin position="134"/>
        <end position="190"/>
    </location>
</feature>
<dbReference type="RefSeq" id="WP_150077405.1">
    <property type="nucleotide sequence ID" value="NZ_VWOX01000008.1"/>
</dbReference>
<feature type="signal peptide" evidence="2">
    <location>
        <begin position="1"/>
        <end position="25"/>
    </location>
</feature>
<organism evidence="3 4">
    <name type="scientific">Roseiconus nitratireducens</name>
    <dbReference type="NCBI Taxonomy" id="2605748"/>
    <lineage>
        <taxon>Bacteria</taxon>
        <taxon>Pseudomonadati</taxon>
        <taxon>Planctomycetota</taxon>
        <taxon>Planctomycetia</taxon>
        <taxon>Pirellulales</taxon>
        <taxon>Pirellulaceae</taxon>
        <taxon>Roseiconus</taxon>
    </lineage>
</organism>
<reference evidence="3 4" key="1">
    <citation type="submission" date="2019-08" db="EMBL/GenBank/DDBJ databases">
        <authorList>
            <person name="Dhanesh K."/>
            <person name="Kumar G."/>
            <person name="Sasikala C."/>
            <person name="Venkata Ramana C."/>
        </authorList>
    </citation>
    <scope>NUCLEOTIDE SEQUENCE [LARGE SCALE GENOMIC DNA]</scope>
    <source>
        <strain evidence="3 4">JC645</strain>
    </source>
</reference>
<feature type="region of interest" description="Disordered" evidence="1">
    <location>
        <begin position="80"/>
        <end position="100"/>
    </location>
</feature>
<gene>
    <name evidence="3" type="ORF">FYK55_15770</name>
</gene>
<feature type="compositionally biased region" description="Polar residues" evidence="1">
    <location>
        <begin position="91"/>
        <end position="100"/>
    </location>
</feature>
<keyword evidence="2" id="KW-0732">Signal</keyword>
<dbReference type="AlphaFoldDB" id="A0A5M6D420"/>